<dbReference type="KEGG" id="phe:Phep_1315"/>
<dbReference type="Pfam" id="PF03629">
    <property type="entry name" value="SASA"/>
    <property type="match status" value="1"/>
</dbReference>
<dbReference type="STRING" id="485917.Phep_1315"/>
<dbReference type="Proteomes" id="UP000000852">
    <property type="component" value="Chromosome"/>
</dbReference>
<gene>
    <name evidence="3" type="ordered locus">Phep_1315</name>
</gene>
<dbReference type="EMBL" id="CP001681">
    <property type="protein sequence ID" value="ACU03530.1"/>
    <property type="molecule type" value="Genomic_DNA"/>
</dbReference>
<dbReference type="GO" id="GO:0005975">
    <property type="term" value="P:carbohydrate metabolic process"/>
    <property type="evidence" value="ECO:0007669"/>
    <property type="project" value="TreeGrafter"/>
</dbReference>
<organism evidence="3 4">
    <name type="scientific">Pedobacter heparinus (strain ATCC 13125 / DSM 2366 / CIP 104194 / JCM 7457 / NBRC 12017 / NCIMB 9290 / NRRL B-14731 / HIM 762-3)</name>
    <dbReference type="NCBI Taxonomy" id="485917"/>
    <lineage>
        <taxon>Bacteria</taxon>
        <taxon>Pseudomonadati</taxon>
        <taxon>Bacteroidota</taxon>
        <taxon>Sphingobacteriia</taxon>
        <taxon>Sphingobacteriales</taxon>
        <taxon>Sphingobacteriaceae</taxon>
        <taxon>Pedobacter</taxon>
    </lineage>
</organism>
<dbReference type="Gene3D" id="3.40.50.1110">
    <property type="entry name" value="SGNH hydrolase"/>
    <property type="match status" value="1"/>
</dbReference>
<accession>C6XSW9</accession>
<dbReference type="HOGENOM" id="CLU_015150_0_0_10"/>
<dbReference type="eggNOG" id="COG1649">
    <property type="taxonomic scope" value="Bacteria"/>
</dbReference>
<feature type="domain" description="Sialate O-acetylesterase" evidence="2">
    <location>
        <begin position="105"/>
        <end position="343"/>
    </location>
</feature>
<name>C6XSW9_PEDHD</name>
<keyword evidence="4" id="KW-1185">Reference proteome</keyword>
<sequence length="469" mass="51793">MNLKISLPFLFLLWPYALFAKVKLPALLSDHVVLQQQSAVLLWGNTIAGRQLSVTTSWDNKSYTTTAGSKGAFELRVQTPAAGGPFYISFNDGELVKINDVMIGEVWICSGQSNMSMTMRGFPKQPILNADGIIAAAGNAQLRLFKLQRAASLEPLNDVKGNWNTASPESAAAFSAMAYQFGEMLQRRLKVPVGLILTAVGGTQIQAWMSSAQLQQFKEVNIPLSLDTAAAPHKMPTALYNGMVAPLLKFKIKGAIWCQGEANRDDPALYGQLFPAMVAGWRKDWNIPDFPFYYVQIAPLNSRDKRPTIVLVREAQQKALDKIPNSDMVCTLDVGMEKFIHYMDKTTPAMRLANCALAKTYAFKDIPCEGPVYQSMKIKGDQLMISFAHTGTGLKLLNDTLKSFEVAGEDQVFYPACSRITSANTITVGTTEVKKPVVLRYAFHNWAIATVFNSDGLPLPSFRTDNWLK</sequence>
<dbReference type="PANTHER" id="PTHR22901">
    <property type="entry name" value="SIALATE O-ACETYLESTERASE"/>
    <property type="match status" value="1"/>
</dbReference>
<dbReference type="GO" id="GO:0001681">
    <property type="term" value="F:sialate O-acetylesterase activity"/>
    <property type="evidence" value="ECO:0007669"/>
    <property type="project" value="InterPro"/>
</dbReference>
<proteinExistence type="predicted"/>
<dbReference type="InterPro" id="IPR036514">
    <property type="entry name" value="SGNH_hydro_sf"/>
</dbReference>
<dbReference type="RefSeq" id="WP_012781474.1">
    <property type="nucleotide sequence ID" value="NC_013061.1"/>
</dbReference>
<keyword evidence="1" id="KW-0378">Hydrolase</keyword>
<evidence type="ECO:0000313" key="3">
    <source>
        <dbReference type="EMBL" id="ACU03530.1"/>
    </source>
</evidence>
<dbReference type="InterPro" id="IPR005181">
    <property type="entry name" value="SASA"/>
</dbReference>
<evidence type="ECO:0000256" key="1">
    <source>
        <dbReference type="ARBA" id="ARBA00022801"/>
    </source>
</evidence>
<dbReference type="AlphaFoldDB" id="C6XSW9"/>
<evidence type="ECO:0000259" key="2">
    <source>
        <dbReference type="Pfam" id="PF03629"/>
    </source>
</evidence>
<dbReference type="InterPro" id="IPR039329">
    <property type="entry name" value="SIAE"/>
</dbReference>
<protein>
    <submittedName>
        <fullName evidence="3">Sialate O-acetylesterase</fullName>
    </submittedName>
</protein>
<dbReference type="PANTHER" id="PTHR22901:SF0">
    <property type="entry name" value="SIALATE O-ACETYLESTERASE"/>
    <property type="match status" value="1"/>
</dbReference>
<dbReference type="SUPFAM" id="SSF52266">
    <property type="entry name" value="SGNH hydrolase"/>
    <property type="match status" value="1"/>
</dbReference>
<evidence type="ECO:0000313" key="4">
    <source>
        <dbReference type="Proteomes" id="UP000000852"/>
    </source>
</evidence>
<dbReference type="OrthoDB" id="9816001at2"/>
<reference evidence="3 4" key="1">
    <citation type="journal article" date="2009" name="Stand. Genomic Sci.">
        <title>Complete genome sequence of Pedobacter heparinus type strain (HIM 762-3).</title>
        <authorList>
            <person name="Han C."/>
            <person name="Spring S."/>
            <person name="Lapidus A."/>
            <person name="Del Rio T.G."/>
            <person name="Tice H."/>
            <person name="Copeland A."/>
            <person name="Cheng J.F."/>
            <person name="Lucas S."/>
            <person name="Chen F."/>
            <person name="Nolan M."/>
            <person name="Bruce D."/>
            <person name="Goodwin L."/>
            <person name="Pitluck S."/>
            <person name="Ivanova N."/>
            <person name="Mavromatis K."/>
            <person name="Mikhailova N."/>
            <person name="Pati A."/>
            <person name="Chen A."/>
            <person name="Palaniappan K."/>
            <person name="Land M."/>
            <person name="Hauser L."/>
            <person name="Chang Y.J."/>
            <person name="Jeffries C.C."/>
            <person name="Saunders E."/>
            <person name="Chertkov O."/>
            <person name="Brettin T."/>
            <person name="Goker M."/>
            <person name="Rohde M."/>
            <person name="Bristow J."/>
            <person name="Eisen J.A."/>
            <person name="Markowitz V."/>
            <person name="Hugenholtz P."/>
            <person name="Kyrpides N.C."/>
            <person name="Klenk H.P."/>
            <person name="Detter J.C."/>
        </authorList>
    </citation>
    <scope>NUCLEOTIDE SEQUENCE [LARGE SCALE GENOMIC DNA]</scope>
    <source>
        <strain evidence="4">ATCC 13125 / DSM 2366 / CIP 104194 / JCM 7457 / NBRC 12017 / NCIMB 9290 / NRRL B-14731 / HIM 762-3</strain>
    </source>
</reference>